<evidence type="ECO:0000313" key="3">
    <source>
        <dbReference type="Proteomes" id="UP000827724"/>
    </source>
</evidence>
<dbReference type="Proteomes" id="UP000827724">
    <property type="component" value="Unassembled WGS sequence"/>
</dbReference>
<dbReference type="OrthoDB" id="428260at2759"/>
<feature type="domain" description="Beta-lactamase-related" evidence="1">
    <location>
        <begin position="37"/>
        <end position="396"/>
    </location>
</feature>
<dbReference type="SUPFAM" id="SSF56601">
    <property type="entry name" value="beta-lactamase/transpeptidase-like"/>
    <property type="match status" value="1"/>
</dbReference>
<keyword evidence="3" id="KW-1185">Reference proteome</keyword>
<dbReference type="Pfam" id="PF00144">
    <property type="entry name" value="Beta-lactamase"/>
    <property type="match status" value="1"/>
</dbReference>
<name>A0A9P8TS69_9HYPO</name>
<comment type="caution">
    <text evidence="2">The sequence shown here is derived from an EMBL/GenBank/DDBJ whole genome shotgun (WGS) entry which is preliminary data.</text>
</comment>
<organism evidence="2 3">
    <name type="scientific">Trichoderma cornu-damae</name>
    <dbReference type="NCBI Taxonomy" id="654480"/>
    <lineage>
        <taxon>Eukaryota</taxon>
        <taxon>Fungi</taxon>
        <taxon>Dikarya</taxon>
        <taxon>Ascomycota</taxon>
        <taxon>Pezizomycotina</taxon>
        <taxon>Sordariomycetes</taxon>
        <taxon>Hypocreomycetidae</taxon>
        <taxon>Hypocreales</taxon>
        <taxon>Hypocreaceae</taxon>
        <taxon>Trichoderma</taxon>
    </lineage>
</organism>
<dbReference type="AlphaFoldDB" id="A0A9P8TS69"/>
<protein>
    <submittedName>
        <fullName evidence="2">Beta-lactamase family</fullName>
    </submittedName>
</protein>
<gene>
    <name evidence="2" type="ORF">Trco_004679</name>
</gene>
<evidence type="ECO:0000259" key="1">
    <source>
        <dbReference type="Pfam" id="PF00144"/>
    </source>
</evidence>
<reference evidence="2" key="1">
    <citation type="submission" date="2021-08" db="EMBL/GenBank/DDBJ databases">
        <title>Chromosome-Level Trichoderma cornu-damae using Hi-C Data.</title>
        <authorList>
            <person name="Kim C.S."/>
        </authorList>
    </citation>
    <scope>NUCLEOTIDE SEQUENCE</scope>
    <source>
        <strain evidence="2">KA19-0412C</strain>
    </source>
</reference>
<dbReference type="Gene3D" id="3.40.710.10">
    <property type="entry name" value="DD-peptidase/beta-lactamase superfamily"/>
    <property type="match status" value="1"/>
</dbReference>
<accession>A0A9P8TS69</accession>
<dbReference type="InterPro" id="IPR012338">
    <property type="entry name" value="Beta-lactam/transpept-like"/>
</dbReference>
<dbReference type="InterPro" id="IPR001466">
    <property type="entry name" value="Beta-lactam-related"/>
</dbReference>
<sequence>MESLVLPAQAAADIRNLLDAACTGQPSDMPCASAVVVGAGSQPELFAHTTTAAAGRKGSEGRGDIYWLASCTKLITSIACMQLVEGSVLSLDDADQLEGLCPELANLKVAQEDGSLVPARSRITLRMLLTHTAGFGYSFLNPKLQAYCKAHRAGGANFNEFSGHMEDLVQPLVNQPGETFEYGISMDWAGLAVERATGLKLGDYMQRHIFEPLGIRDLAMVPSVEMKERLAGMWQRDEEGRLSPRTLLLSRPLGPDAVDNFHSGGAGLFGSIREFGSLSFPEILAMLLRDGSSPSGKVILEPDTVKAMFINQLAWLPNFARRHLPAVKPELVYVAEALYPPCPPPTPQGWGLGFMITPGPTGRSDTTGHWSGLSNVFWWCDRERGVAGVVASQLLPFADLKVVELWMGVESKVYESIENGVQATSKQ</sequence>
<dbReference type="EMBL" id="JAIWOZ010000004">
    <property type="protein sequence ID" value="KAH6605526.1"/>
    <property type="molecule type" value="Genomic_DNA"/>
</dbReference>
<dbReference type="InterPro" id="IPR050789">
    <property type="entry name" value="Diverse_Enzym_Activities"/>
</dbReference>
<dbReference type="PANTHER" id="PTHR43283">
    <property type="entry name" value="BETA-LACTAMASE-RELATED"/>
    <property type="match status" value="1"/>
</dbReference>
<evidence type="ECO:0000313" key="2">
    <source>
        <dbReference type="EMBL" id="KAH6605526.1"/>
    </source>
</evidence>
<proteinExistence type="predicted"/>
<dbReference type="PANTHER" id="PTHR43283:SF3">
    <property type="entry name" value="BETA-LACTAMASE FAMILY PROTEIN (AFU_ORTHOLOGUE AFUA_5G07500)"/>
    <property type="match status" value="1"/>
</dbReference>